<evidence type="ECO:0000313" key="2">
    <source>
        <dbReference type="EMBL" id="ABG58169.1"/>
    </source>
</evidence>
<dbReference type="Pfam" id="PF00535">
    <property type="entry name" value="Glycos_transf_2"/>
    <property type="match status" value="1"/>
</dbReference>
<dbReference type="PANTHER" id="PTHR43685:SF11">
    <property type="entry name" value="GLYCOSYLTRANSFERASE TAGX-RELATED"/>
    <property type="match status" value="1"/>
</dbReference>
<dbReference type="Gene3D" id="3.90.550.10">
    <property type="entry name" value="Spore Coat Polysaccharide Biosynthesis Protein SpsA, Chain A"/>
    <property type="match status" value="1"/>
</dbReference>
<dbReference type="CDD" id="cd00761">
    <property type="entry name" value="Glyco_tranf_GTA_type"/>
    <property type="match status" value="1"/>
</dbReference>
<dbReference type="KEGG" id="chu:CHU_0888"/>
<dbReference type="InterPro" id="IPR029044">
    <property type="entry name" value="Nucleotide-diphossugar_trans"/>
</dbReference>
<sequence>MHTTYPSVTVCIPTFNQAPFLIQAIESALAQTHSNISILVSDDASTDDTPVLMKQYENHPQIRYYRQPQNLGISANNNWLLSQPQTEYIIRLDSDDLLLPAYTETLLNLFSRYPEAGYAHAAVNEIDSKNNQRRIRRLFGRKEYQDAVTALKAGLTGYRVAANICMFKRHVLHEMNFYKPDMNFCEDWELSVRIADAGYGNIYCSEPLACYRVWTDQGNVRASRKVTEINGAYDLYQNTYLPVYKKRNWSINPVKRQLTSYALHHSICLTQTNFTEDDKHIIKSLLSKFTSSKLLQVKIWLIESRLFWLVEGLRSVKVAFKDRLKSAIYLLKK</sequence>
<dbReference type="PANTHER" id="PTHR43685">
    <property type="entry name" value="GLYCOSYLTRANSFERASE"/>
    <property type="match status" value="1"/>
</dbReference>
<evidence type="ECO:0000259" key="1">
    <source>
        <dbReference type="Pfam" id="PF00535"/>
    </source>
</evidence>
<dbReference type="EMBL" id="CP000383">
    <property type="protein sequence ID" value="ABG58169.1"/>
    <property type="molecule type" value="Genomic_DNA"/>
</dbReference>
<reference evidence="2 3" key="1">
    <citation type="journal article" date="2007" name="Appl. Environ. Microbiol.">
        <title>Genome sequence of the cellulolytic gliding bacterium Cytophaga hutchinsonii.</title>
        <authorList>
            <person name="Xie G."/>
            <person name="Bruce D.C."/>
            <person name="Challacombe J.F."/>
            <person name="Chertkov O."/>
            <person name="Detter J.C."/>
            <person name="Gilna P."/>
            <person name="Han C.S."/>
            <person name="Lucas S."/>
            <person name="Misra M."/>
            <person name="Myers G.L."/>
            <person name="Richardson P."/>
            <person name="Tapia R."/>
            <person name="Thayer N."/>
            <person name="Thompson L.S."/>
            <person name="Brettin T.S."/>
            <person name="Henrissat B."/>
            <person name="Wilson D.B."/>
            <person name="McBride M.J."/>
        </authorList>
    </citation>
    <scope>NUCLEOTIDE SEQUENCE [LARGE SCALE GENOMIC DNA]</scope>
    <source>
        <strain evidence="3">ATCC 33406 / DSM 1761 / CIP 103989 / NBRC 15051 / NCIMB 9469 / D465</strain>
    </source>
</reference>
<name>A0A6N4SPB5_CYTH3</name>
<dbReference type="AlphaFoldDB" id="A0A6N4SPB5"/>
<evidence type="ECO:0000313" key="3">
    <source>
        <dbReference type="Proteomes" id="UP000001822"/>
    </source>
</evidence>
<dbReference type="RefSeq" id="WP_011584284.1">
    <property type="nucleotide sequence ID" value="NC_008255.1"/>
</dbReference>
<feature type="domain" description="Glycosyltransferase 2-like" evidence="1">
    <location>
        <begin position="9"/>
        <end position="151"/>
    </location>
</feature>
<accession>A0A6N4SPB5</accession>
<protein>
    <submittedName>
        <fullName evidence="2">B-glycosyltransferase, glycosyltransferase family 2 protein</fullName>
        <ecNumber evidence="2">2.4.1.-</ecNumber>
    </submittedName>
</protein>
<keyword evidence="2" id="KW-0808">Transferase</keyword>
<organism evidence="2 3">
    <name type="scientific">Cytophaga hutchinsonii (strain ATCC 33406 / DSM 1761 / CIP 103989 / NBRC 15051 / NCIMB 9469 / D465)</name>
    <dbReference type="NCBI Taxonomy" id="269798"/>
    <lineage>
        <taxon>Bacteria</taxon>
        <taxon>Pseudomonadati</taxon>
        <taxon>Bacteroidota</taxon>
        <taxon>Cytophagia</taxon>
        <taxon>Cytophagales</taxon>
        <taxon>Cytophagaceae</taxon>
        <taxon>Cytophaga</taxon>
    </lineage>
</organism>
<dbReference type="GO" id="GO:0016757">
    <property type="term" value="F:glycosyltransferase activity"/>
    <property type="evidence" value="ECO:0007669"/>
    <property type="project" value="UniProtKB-KW"/>
</dbReference>
<keyword evidence="3" id="KW-1185">Reference proteome</keyword>
<proteinExistence type="predicted"/>
<dbReference type="EC" id="2.4.1.-" evidence="2"/>
<dbReference type="SUPFAM" id="SSF53448">
    <property type="entry name" value="Nucleotide-diphospho-sugar transferases"/>
    <property type="match status" value="1"/>
</dbReference>
<dbReference type="Proteomes" id="UP000001822">
    <property type="component" value="Chromosome"/>
</dbReference>
<dbReference type="OrthoDB" id="9815829at2"/>
<dbReference type="InterPro" id="IPR001173">
    <property type="entry name" value="Glyco_trans_2-like"/>
</dbReference>
<keyword evidence="2" id="KW-0328">Glycosyltransferase</keyword>
<gene>
    <name evidence="2" type="ordered locus">CHU_0888</name>
</gene>
<dbReference type="InterPro" id="IPR050834">
    <property type="entry name" value="Glycosyltransf_2"/>
</dbReference>